<protein>
    <submittedName>
        <fullName evidence="2">Uncharacterized protein</fullName>
    </submittedName>
</protein>
<evidence type="ECO:0000313" key="2">
    <source>
        <dbReference type="EMBL" id="KAK3259828.1"/>
    </source>
</evidence>
<sequence>MDASGARVLKGWDVKPSAAPLLSYLEARRMQQAVAVLPGSGSFAVLRAQLEYRFQDVLRCAGDTGDEGDTEAAPLISSGELQSKWENALQRACKGWDVATNAVLVAGVDANLLRAARAVGCLTLQLKQGAPLPGSPDRADFVIPGPMDVREVVEDINGVSLRQSTSHTPPPERPPGL</sequence>
<gene>
    <name evidence="2" type="ORF">CYMTET_31183</name>
</gene>
<reference evidence="2 3" key="1">
    <citation type="journal article" date="2015" name="Genome Biol. Evol.">
        <title>Comparative Genomics of a Bacterivorous Green Alga Reveals Evolutionary Causalities and Consequences of Phago-Mixotrophic Mode of Nutrition.</title>
        <authorList>
            <person name="Burns J.A."/>
            <person name="Paasch A."/>
            <person name="Narechania A."/>
            <person name="Kim E."/>
        </authorList>
    </citation>
    <scope>NUCLEOTIDE SEQUENCE [LARGE SCALE GENOMIC DNA]</scope>
    <source>
        <strain evidence="2 3">PLY_AMNH</strain>
    </source>
</reference>
<evidence type="ECO:0000313" key="3">
    <source>
        <dbReference type="Proteomes" id="UP001190700"/>
    </source>
</evidence>
<dbReference type="Proteomes" id="UP001190700">
    <property type="component" value="Unassembled WGS sequence"/>
</dbReference>
<proteinExistence type="predicted"/>
<dbReference type="EMBL" id="LGRX02018438">
    <property type="protein sequence ID" value="KAK3259828.1"/>
    <property type="molecule type" value="Genomic_DNA"/>
</dbReference>
<name>A0AAE0FHY1_9CHLO</name>
<organism evidence="2 3">
    <name type="scientific">Cymbomonas tetramitiformis</name>
    <dbReference type="NCBI Taxonomy" id="36881"/>
    <lineage>
        <taxon>Eukaryota</taxon>
        <taxon>Viridiplantae</taxon>
        <taxon>Chlorophyta</taxon>
        <taxon>Pyramimonadophyceae</taxon>
        <taxon>Pyramimonadales</taxon>
        <taxon>Pyramimonadaceae</taxon>
        <taxon>Cymbomonas</taxon>
    </lineage>
</organism>
<comment type="caution">
    <text evidence="2">The sequence shown here is derived from an EMBL/GenBank/DDBJ whole genome shotgun (WGS) entry which is preliminary data.</text>
</comment>
<accession>A0AAE0FHY1</accession>
<feature type="compositionally biased region" description="Pro residues" evidence="1">
    <location>
        <begin position="168"/>
        <end position="177"/>
    </location>
</feature>
<feature type="region of interest" description="Disordered" evidence="1">
    <location>
        <begin position="157"/>
        <end position="177"/>
    </location>
</feature>
<dbReference type="AlphaFoldDB" id="A0AAE0FHY1"/>
<keyword evidence="3" id="KW-1185">Reference proteome</keyword>
<evidence type="ECO:0000256" key="1">
    <source>
        <dbReference type="SAM" id="MobiDB-lite"/>
    </source>
</evidence>
<dbReference type="InterPro" id="IPR023214">
    <property type="entry name" value="HAD_sf"/>
</dbReference>
<dbReference type="Gene3D" id="3.40.50.1000">
    <property type="entry name" value="HAD superfamily/HAD-like"/>
    <property type="match status" value="1"/>
</dbReference>